<accession>A0A4S4MKZ2</accession>
<name>A0A4S4MKZ2_9APHY</name>
<dbReference type="OrthoDB" id="2570975at2759"/>
<dbReference type="EMBL" id="SGPM01000339">
    <property type="protein sequence ID" value="THH26514.1"/>
    <property type="molecule type" value="Genomic_DNA"/>
</dbReference>
<keyword evidence="2" id="KW-1185">Reference proteome</keyword>
<organism evidence="1 2">
    <name type="scientific">Antrodiella citrinella</name>
    <dbReference type="NCBI Taxonomy" id="2447956"/>
    <lineage>
        <taxon>Eukaryota</taxon>
        <taxon>Fungi</taxon>
        <taxon>Dikarya</taxon>
        <taxon>Basidiomycota</taxon>
        <taxon>Agaricomycotina</taxon>
        <taxon>Agaricomycetes</taxon>
        <taxon>Polyporales</taxon>
        <taxon>Steccherinaceae</taxon>
        <taxon>Antrodiella</taxon>
    </lineage>
</organism>
<gene>
    <name evidence="1" type="ORF">EUX98_g7670</name>
</gene>
<evidence type="ECO:0000313" key="1">
    <source>
        <dbReference type="EMBL" id="THH26514.1"/>
    </source>
</evidence>
<dbReference type="Proteomes" id="UP000308730">
    <property type="component" value="Unassembled WGS sequence"/>
</dbReference>
<evidence type="ECO:0000313" key="2">
    <source>
        <dbReference type="Proteomes" id="UP000308730"/>
    </source>
</evidence>
<sequence length="373" mass="42820">MFKNPRLAAKPHRHSALGLAHASRILAVSRYLLLAAKRRARMPMKRPTWVEQTRRRPLVERVSKAPPRILRPVVPEVQVKDVYKLMPDLDGLPLDSIRKALGAGDPMMCGQVTQCPMYADPPQAIIPKEVEVVMEDFGVATVPTHYLAVYPSAQRYPHGPAQRVSLKFGFRRDVHIYPVHSVIFAAHCSRLPPIPDSDPTFSVIEGDTSEKTQTSVKLPVIPLRVPRVQQFPVVMQYLYTYDWRQFAFNLIPVLPIPDLRDNDPIPSDPYTPFLHIHTLRHAIHLVYVVPPKTLHAMREHMWGVYQNMVALGIADKKMWQVLIFCYDTTRLVEDLRRQRELLFKIAPPPDLSKGTLELKDGRLRYREVCTIKH</sequence>
<dbReference type="AlphaFoldDB" id="A0A4S4MKZ2"/>
<protein>
    <submittedName>
        <fullName evidence="1">Uncharacterized protein</fullName>
    </submittedName>
</protein>
<proteinExistence type="predicted"/>
<comment type="caution">
    <text evidence="1">The sequence shown here is derived from an EMBL/GenBank/DDBJ whole genome shotgun (WGS) entry which is preliminary data.</text>
</comment>
<dbReference type="CDD" id="cd18186">
    <property type="entry name" value="BTB_POZ_ZBTB_KLHL-like"/>
    <property type="match status" value="1"/>
</dbReference>
<reference evidence="1 2" key="1">
    <citation type="submission" date="2019-02" db="EMBL/GenBank/DDBJ databases">
        <title>Genome sequencing of the rare red list fungi Antrodiella citrinella (Flaviporus citrinellus).</title>
        <authorList>
            <person name="Buettner E."/>
            <person name="Kellner H."/>
        </authorList>
    </citation>
    <scope>NUCLEOTIDE SEQUENCE [LARGE SCALE GENOMIC DNA]</scope>
    <source>
        <strain evidence="1 2">DSM 108506</strain>
    </source>
</reference>